<proteinExistence type="inferred from homology"/>
<reference evidence="3" key="1">
    <citation type="journal article" date="2024" name="Gigascience">
        <title>Chromosome-level genome of the poultry shaft louse Menopon gallinae provides insight into the host-switching and adaptive evolution of parasitic lice.</title>
        <authorList>
            <person name="Xu Y."/>
            <person name="Ma L."/>
            <person name="Liu S."/>
            <person name="Liang Y."/>
            <person name="Liu Q."/>
            <person name="He Z."/>
            <person name="Tian L."/>
            <person name="Duan Y."/>
            <person name="Cai W."/>
            <person name="Li H."/>
            <person name="Song F."/>
        </authorList>
    </citation>
    <scope>NUCLEOTIDE SEQUENCE</scope>
    <source>
        <strain evidence="3">Cailab_2023a</strain>
    </source>
</reference>
<sequence>MSFDLSDSENESVEEQLKVVLLGEPSVGKTSIVTRYCNNEFTKQYFPTCGVDFFLKRLVLQRDRNVTLKIWDVGGTAHNGNMIDKYIFGANIIFLVYDVTNDTSFSCIPHWMELVKDVVKMQETQPMMVLVGNKCDLEHQRSIRQERHEKFSNDSHISSHVVSSRTGESVSLAFQKTAAEYLGIKLTRSEIEEQQPVVRAEISTHSNIPLQPVRNSLQHSRSSICTLQ</sequence>
<dbReference type="EMBL" id="JARGDH010000005">
    <property type="protein sequence ID" value="KAL0267070.1"/>
    <property type="molecule type" value="Genomic_DNA"/>
</dbReference>
<name>A0AAW2HBN1_9NEOP</name>
<dbReference type="InterPro" id="IPR027417">
    <property type="entry name" value="P-loop_NTPase"/>
</dbReference>
<evidence type="ECO:0000256" key="2">
    <source>
        <dbReference type="ARBA" id="ARBA00022741"/>
    </source>
</evidence>
<dbReference type="PROSITE" id="PS51421">
    <property type="entry name" value="RAS"/>
    <property type="match status" value="1"/>
</dbReference>
<dbReference type="PANTHER" id="PTHR47978">
    <property type="match status" value="1"/>
</dbReference>
<dbReference type="PRINTS" id="PR00449">
    <property type="entry name" value="RASTRNSFRMNG"/>
</dbReference>
<accession>A0AAW2HBN1</accession>
<evidence type="ECO:0000313" key="3">
    <source>
        <dbReference type="EMBL" id="KAL0267070.1"/>
    </source>
</evidence>
<dbReference type="Pfam" id="PF00071">
    <property type="entry name" value="Ras"/>
    <property type="match status" value="1"/>
</dbReference>
<organism evidence="3">
    <name type="scientific">Menopon gallinae</name>
    <name type="common">poultry shaft louse</name>
    <dbReference type="NCBI Taxonomy" id="328185"/>
    <lineage>
        <taxon>Eukaryota</taxon>
        <taxon>Metazoa</taxon>
        <taxon>Ecdysozoa</taxon>
        <taxon>Arthropoda</taxon>
        <taxon>Hexapoda</taxon>
        <taxon>Insecta</taxon>
        <taxon>Pterygota</taxon>
        <taxon>Neoptera</taxon>
        <taxon>Paraneoptera</taxon>
        <taxon>Psocodea</taxon>
        <taxon>Troctomorpha</taxon>
        <taxon>Phthiraptera</taxon>
        <taxon>Amblycera</taxon>
        <taxon>Menoponidae</taxon>
        <taxon>Menopon</taxon>
    </lineage>
</organism>
<dbReference type="SMART" id="SM00173">
    <property type="entry name" value="RAS"/>
    <property type="match status" value="1"/>
</dbReference>
<dbReference type="PROSITE" id="PS51419">
    <property type="entry name" value="RAB"/>
    <property type="match status" value="1"/>
</dbReference>
<evidence type="ECO:0000256" key="1">
    <source>
        <dbReference type="ARBA" id="ARBA00006270"/>
    </source>
</evidence>
<dbReference type="SMART" id="SM00175">
    <property type="entry name" value="RAB"/>
    <property type="match status" value="1"/>
</dbReference>
<dbReference type="Gene3D" id="3.40.50.300">
    <property type="entry name" value="P-loop containing nucleotide triphosphate hydrolases"/>
    <property type="match status" value="1"/>
</dbReference>
<dbReference type="InterPro" id="IPR005225">
    <property type="entry name" value="Small_GTP-bd"/>
</dbReference>
<dbReference type="SUPFAM" id="SSF52540">
    <property type="entry name" value="P-loop containing nucleoside triphosphate hydrolases"/>
    <property type="match status" value="1"/>
</dbReference>
<gene>
    <name evidence="3" type="ORF">PYX00_009437</name>
</gene>
<dbReference type="GO" id="GO:0003924">
    <property type="term" value="F:GTPase activity"/>
    <property type="evidence" value="ECO:0007669"/>
    <property type="project" value="InterPro"/>
</dbReference>
<protein>
    <recommendedName>
        <fullName evidence="4">Ras-related protein Rab-28</fullName>
    </recommendedName>
</protein>
<dbReference type="FunFam" id="3.40.50.300:FF:001447">
    <property type="entry name" value="Ras-related protein Rab-1B"/>
    <property type="match status" value="1"/>
</dbReference>
<dbReference type="SMART" id="SM00174">
    <property type="entry name" value="RHO"/>
    <property type="match status" value="1"/>
</dbReference>
<keyword evidence="2" id="KW-0547">Nucleotide-binding</keyword>
<dbReference type="GO" id="GO:0005525">
    <property type="term" value="F:GTP binding"/>
    <property type="evidence" value="ECO:0007669"/>
    <property type="project" value="InterPro"/>
</dbReference>
<dbReference type="AlphaFoldDB" id="A0AAW2HBN1"/>
<comment type="similarity">
    <text evidence="1">Belongs to the small GTPase superfamily. Rab family.</text>
</comment>
<comment type="caution">
    <text evidence="3">The sequence shown here is derived from an EMBL/GenBank/DDBJ whole genome shotgun (WGS) entry which is preliminary data.</text>
</comment>
<dbReference type="NCBIfam" id="TIGR00231">
    <property type="entry name" value="small_GTP"/>
    <property type="match status" value="1"/>
</dbReference>
<dbReference type="InterPro" id="IPR001806">
    <property type="entry name" value="Small_GTPase"/>
</dbReference>
<evidence type="ECO:0008006" key="4">
    <source>
        <dbReference type="Google" id="ProtNLM"/>
    </source>
</evidence>